<dbReference type="PANTHER" id="PTHR12788:SF10">
    <property type="entry name" value="PROTEIN-TYROSINE SULFOTRANSFERASE"/>
    <property type="match status" value="1"/>
</dbReference>
<protein>
    <recommendedName>
        <fullName evidence="4">Sulfotransferase family protein</fullName>
    </recommendedName>
</protein>
<dbReference type="EMBL" id="WTYV01000007">
    <property type="protein sequence ID" value="MXO73111.1"/>
    <property type="molecule type" value="Genomic_DNA"/>
</dbReference>
<dbReference type="GO" id="GO:0008476">
    <property type="term" value="F:protein-tyrosine sulfotransferase activity"/>
    <property type="evidence" value="ECO:0007669"/>
    <property type="project" value="InterPro"/>
</dbReference>
<reference evidence="2 3" key="1">
    <citation type="submission" date="2019-12" db="EMBL/GenBank/DDBJ databases">
        <title>Genomic-based taxomic classification of the family Erythrobacteraceae.</title>
        <authorList>
            <person name="Xu L."/>
        </authorList>
    </citation>
    <scope>NUCLEOTIDE SEQUENCE [LARGE SCALE GENOMIC DNA]</scope>
    <source>
        <strain evidence="2 3">M0322</strain>
    </source>
</reference>
<proteinExistence type="predicted"/>
<name>A0A844Z295_9SPHN</name>
<dbReference type="SUPFAM" id="SSF52540">
    <property type="entry name" value="P-loop containing nucleoside triphosphate hydrolases"/>
    <property type="match status" value="1"/>
</dbReference>
<dbReference type="SUPFAM" id="SSF48452">
    <property type="entry name" value="TPR-like"/>
    <property type="match status" value="1"/>
</dbReference>
<evidence type="ECO:0000256" key="1">
    <source>
        <dbReference type="ARBA" id="ARBA00022679"/>
    </source>
</evidence>
<dbReference type="InterPro" id="IPR011990">
    <property type="entry name" value="TPR-like_helical_dom_sf"/>
</dbReference>
<evidence type="ECO:0008006" key="4">
    <source>
        <dbReference type="Google" id="ProtNLM"/>
    </source>
</evidence>
<dbReference type="InterPro" id="IPR026634">
    <property type="entry name" value="TPST-like"/>
</dbReference>
<accession>A0A844Z295</accession>
<dbReference type="AlphaFoldDB" id="A0A844Z295"/>
<dbReference type="Gene3D" id="1.25.40.10">
    <property type="entry name" value="Tetratricopeptide repeat domain"/>
    <property type="match status" value="1"/>
</dbReference>
<organism evidence="2 3">
    <name type="scientific">Alteraurantiacibacter buctensis</name>
    <dbReference type="NCBI Taxonomy" id="1503981"/>
    <lineage>
        <taxon>Bacteria</taxon>
        <taxon>Pseudomonadati</taxon>
        <taxon>Pseudomonadota</taxon>
        <taxon>Alphaproteobacteria</taxon>
        <taxon>Sphingomonadales</taxon>
        <taxon>Erythrobacteraceae</taxon>
        <taxon>Alteraurantiacibacter</taxon>
    </lineage>
</organism>
<dbReference type="RefSeq" id="WP_160773037.1">
    <property type="nucleotide sequence ID" value="NZ_WTYV01000007.1"/>
</dbReference>
<sequence length="490" mass="52319">MPPSPGPPATGQRGLANALALLQQLSPAIARADRARQVAIMRELVRIGAPLGPQWQHLAQVAVATGELDLAVAIADLHIAHENGAPLALCLKAAVLEQSGRLAEARAVMAGVPRTVPTPAAHAFGLGTSALHLGLADSARTDLAKAVRLEPGNGFAWLSLGMVSDLARDDALARQMLAAEAHAQRAAPVLRAAWLYAVGNLFHARHDHARAFAAFSEGAAIMRRVEPFDRAADRRHGALALAGHSRASLAAAGRRAGERANRTLFVTGLPRSGTTLVEQILTSHSQVAGGAELSLLPLVAQEVRGPDAAALARADMPALADLWDHLLAQRFPGAGLVVDKSLNTSRFLGLAATVAPHAPVVWVLRNPLDCGWSAFRTFFPQSLPWTYELADIGWQFRHEMELLARWQDLLGERLLVLPYEELVTDPQAWIPRLLTHCGLAVEPQVFTPHQAQRAVTTASAAQVRQPINRAGVGSAGPYRQFLQPLVRALG</sequence>
<dbReference type="OrthoDB" id="9800698at2"/>
<dbReference type="InterPro" id="IPR027417">
    <property type="entry name" value="P-loop_NTPase"/>
</dbReference>
<gene>
    <name evidence="2" type="ORF">GRI99_15895</name>
</gene>
<evidence type="ECO:0000313" key="2">
    <source>
        <dbReference type="EMBL" id="MXO73111.1"/>
    </source>
</evidence>
<dbReference type="Gene3D" id="3.40.50.300">
    <property type="entry name" value="P-loop containing nucleotide triphosphate hydrolases"/>
    <property type="match status" value="1"/>
</dbReference>
<keyword evidence="1" id="KW-0808">Transferase</keyword>
<dbReference type="PANTHER" id="PTHR12788">
    <property type="entry name" value="PROTEIN-TYROSINE SULFOTRANSFERASE 2"/>
    <property type="match status" value="1"/>
</dbReference>
<dbReference type="Proteomes" id="UP000466966">
    <property type="component" value="Unassembled WGS sequence"/>
</dbReference>
<evidence type="ECO:0000313" key="3">
    <source>
        <dbReference type="Proteomes" id="UP000466966"/>
    </source>
</evidence>
<keyword evidence="3" id="KW-1185">Reference proteome</keyword>
<comment type="caution">
    <text evidence="2">The sequence shown here is derived from an EMBL/GenBank/DDBJ whole genome shotgun (WGS) entry which is preliminary data.</text>
</comment>
<dbReference type="Pfam" id="PF13469">
    <property type="entry name" value="Sulfotransfer_3"/>
    <property type="match status" value="1"/>
</dbReference>